<dbReference type="EMBL" id="JAAXOU010000058">
    <property type="protein sequence ID" value="NKY14134.1"/>
    <property type="molecule type" value="Genomic_DNA"/>
</dbReference>
<dbReference type="FunFam" id="3.40.50.1100:FF:000005">
    <property type="entry name" value="Threonine dehydratase catabolic"/>
    <property type="match status" value="1"/>
</dbReference>
<dbReference type="GO" id="GO:0004794">
    <property type="term" value="F:threonine deaminase activity"/>
    <property type="evidence" value="ECO:0007669"/>
    <property type="project" value="UniProtKB-EC"/>
</dbReference>
<comment type="cofactor">
    <cofactor evidence="3">
        <name>pyridoxal 5'-phosphate</name>
        <dbReference type="ChEBI" id="CHEBI:597326"/>
    </cofactor>
</comment>
<evidence type="ECO:0000313" key="15">
    <source>
        <dbReference type="Proteomes" id="UP000570003"/>
    </source>
</evidence>
<keyword evidence="15" id="KW-1185">Reference proteome</keyword>
<gene>
    <name evidence="14" type="ORF">HGA06_08155</name>
</gene>
<keyword evidence="9" id="KW-0663">Pyridoxal phosphate</keyword>
<dbReference type="Gene3D" id="3.40.50.1100">
    <property type="match status" value="2"/>
</dbReference>
<dbReference type="InterPro" id="IPR000634">
    <property type="entry name" value="Ser/Thr_deHydtase_PyrdxlP-BS"/>
</dbReference>
<proteinExistence type="inferred from homology"/>
<dbReference type="InterPro" id="IPR036052">
    <property type="entry name" value="TrpB-like_PALP_sf"/>
</dbReference>
<comment type="catalytic activity">
    <reaction evidence="1">
        <text>L-threonine = 2-oxobutanoate + NH4(+)</text>
        <dbReference type="Rhea" id="RHEA:22108"/>
        <dbReference type="ChEBI" id="CHEBI:16763"/>
        <dbReference type="ChEBI" id="CHEBI:28938"/>
        <dbReference type="ChEBI" id="CHEBI:57926"/>
        <dbReference type="EC" id="4.3.1.19"/>
    </reaction>
</comment>
<evidence type="ECO:0000256" key="11">
    <source>
        <dbReference type="ARBA" id="ARBA00025527"/>
    </source>
</evidence>
<dbReference type="GO" id="GO:0003941">
    <property type="term" value="F:L-serine ammonia-lyase activity"/>
    <property type="evidence" value="ECO:0007669"/>
    <property type="project" value="TreeGrafter"/>
</dbReference>
<sequence length="316" mass="33316">MTLVSPADLDRACADVAGRVVRTPLLPVPGTGHSFWLKPENLQTTGAFKIRGAHHRIASMTDAERARGVVTHSSGNHAQAVSWSARAFGTSAVVVMPDTATRVKVDATRALGARVLTTAPELYRDRAYELAAEHGYTLIPPFDDPHVIAGQGTVGREILEDLPGDLTVLVPVGGGGLVSGVAAAVKQSRPGSRVVGVEPALAGDAAESVRTGRLSRWTADRTGRTVADGLRTPSLGRLNWEHVRAYVDDVITVTEEEIRASARFLAARAHLVAEASGAVATAGHLFHGDRLPPELPRVAVVSGGNADPDWLAALWN</sequence>
<reference evidence="14 15" key="1">
    <citation type="submission" date="2020-04" db="EMBL/GenBank/DDBJ databases">
        <title>MicrobeNet Type strains.</title>
        <authorList>
            <person name="Nicholson A.C."/>
        </authorList>
    </citation>
    <scope>NUCLEOTIDE SEQUENCE [LARGE SCALE GENOMIC DNA]</scope>
    <source>
        <strain evidence="14 15">DSM 40738</strain>
    </source>
</reference>
<name>A0AA44DCI6_STRE0</name>
<dbReference type="PANTHER" id="PTHR43050">
    <property type="entry name" value="SERINE / THREONINE RACEMASE FAMILY MEMBER"/>
    <property type="match status" value="1"/>
</dbReference>
<keyword evidence="10" id="KW-0456">Lyase</keyword>
<dbReference type="GO" id="GO:0070179">
    <property type="term" value="P:D-serine biosynthetic process"/>
    <property type="evidence" value="ECO:0007669"/>
    <property type="project" value="TreeGrafter"/>
</dbReference>
<evidence type="ECO:0000256" key="3">
    <source>
        <dbReference type="ARBA" id="ARBA00001933"/>
    </source>
</evidence>
<evidence type="ECO:0000256" key="12">
    <source>
        <dbReference type="ARBA" id="ARBA00031427"/>
    </source>
</evidence>
<comment type="function">
    <text evidence="11">Catalyzes the anaerobic formation of alpha-ketobutyrate and ammonia from threonine in a two-step reaction. The first step involved a dehydration of threonine and a production of enamine intermediates (aminocrotonate), which tautomerizes to its imine form (iminobutyrate). Both intermediates are unstable and short-lived. The second step is the nonenzymatic hydrolysis of the enamine/imine intermediates to form 2-ketobutyrate and free ammonia. In the low water environment of the cell, the second step is accelerated by RidA.</text>
</comment>
<protein>
    <recommendedName>
        <fullName evidence="7">threonine ammonia-lyase</fullName>
        <ecNumber evidence="7">4.3.1.19</ecNumber>
    </recommendedName>
    <alternativeName>
        <fullName evidence="12">Threonine deaminase</fullName>
    </alternativeName>
</protein>
<dbReference type="GO" id="GO:0005524">
    <property type="term" value="F:ATP binding"/>
    <property type="evidence" value="ECO:0007669"/>
    <property type="project" value="TreeGrafter"/>
</dbReference>
<dbReference type="PANTHER" id="PTHR43050:SF1">
    <property type="entry name" value="SERINE RACEMASE"/>
    <property type="match status" value="1"/>
</dbReference>
<comment type="caution">
    <text evidence="14">The sequence shown here is derived from an EMBL/GenBank/DDBJ whole genome shotgun (WGS) entry which is preliminary data.</text>
</comment>
<evidence type="ECO:0000256" key="1">
    <source>
        <dbReference type="ARBA" id="ARBA00001274"/>
    </source>
</evidence>
<evidence type="ECO:0000256" key="4">
    <source>
        <dbReference type="ARBA" id="ARBA00001936"/>
    </source>
</evidence>
<dbReference type="InterPro" id="IPR001926">
    <property type="entry name" value="TrpB-like_PALP"/>
</dbReference>
<dbReference type="GO" id="GO:0018114">
    <property type="term" value="F:threonine racemase activity"/>
    <property type="evidence" value="ECO:0007669"/>
    <property type="project" value="TreeGrafter"/>
</dbReference>
<dbReference type="RefSeq" id="WP_168438363.1">
    <property type="nucleotide sequence ID" value="NZ_JAAXOU010000058.1"/>
</dbReference>
<dbReference type="CDD" id="cd01562">
    <property type="entry name" value="Thr-dehyd"/>
    <property type="match status" value="1"/>
</dbReference>
<feature type="domain" description="Tryptophan synthase beta chain-like PALP" evidence="13">
    <location>
        <begin position="20"/>
        <end position="303"/>
    </location>
</feature>
<comment type="cofactor">
    <cofactor evidence="2">
        <name>Ca(2+)</name>
        <dbReference type="ChEBI" id="CHEBI:29108"/>
    </cofactor>
</comment>
<dbReference type="GO" id="GO:0030378">
    <property type="term" value="F:serine racemase activity"/>
    <property type="evidence" value="ECO:0007669"/>
    <property type="project" value="TreeGrafter"/>
</dbReference>
<comment type="cofactor">
    <cofactor evidence="5">
        <name>Mg(2+)</name>
        <dbReference type="ChEBI" id="CHEBI:18420"/>
    </cofactor>
</comment>
<evidence type="ECO:0000313" key="14">
    <source>
        <dbReference type="EMBL" id="NKY14134.1"/>
    </source>
</evidence>
<evidence type="ECO:0000256" key="9">
    <source>
        <dbReference type="ARBA" id="ARBA00022898"/>
    </source>
</evidence>
<evidence type="ECO:0000256" key="2">
    <source>
        <dbReference type="ARBA" id="ARBA00001913"/>
    </source>
</evidence>
<evidence type="ECO:0000256" key="5">
    <source>
        <dbReference type="ARBA" id="ARBA00001946"/>
    </source>
</evidence>
<dbReference type="EC" id="4.3.1.19" evidence="7"/>
<dbReference type="GO" id="GO:0030170">
    <property type="term" value="F:pyridoxal phosphate binding"/>
    <property type="evidence" value="ECO:0007669"/>
    <property type="project" value="InterPro"/>
</dbReference>
<evidence type="ECO:0000259" key="13">
    <source>
        <dbReference type="Pfam" id="PF00291"/>
    </source>
</evidence>
<comment type="cofactor">
    <cofactor evidence="4">
        <name>Mn(2+)</name>
        <dbReference type="ChEBI" id="CHEBI:29035"/>
    </cofactor>
</comment>
<evidence type="ECO:0000256" key="6">
    <source>
        <dbReference type="ARBA" id="ARBA00010869"/>
    </source>
</evidence>
<dbReference type="Pfam" id="PF00291">
    <property type="entry name" value="PALP"/>
    <property type="match status" value="1"/>
</dbReference>
<evidence type="ECO:0000256" key="7">
    <source>
        <dbReference type="ARBA" id="ARBA00012096"/>
    </source>
</evidence>
<accession>A0AA44DCI6</accession>
<comment type="similarity">
    <text evidence="6">Belongs to the serine/threonine dehydratase family.</text>
</comment>
<dbReference type="SUPFAM" id="SSF53686">
    <property type="entry name" value="Tryptophan synthase beta subunit-like PLP-dependent enzymes"/>
    <property type="match status" value="1"/>
</dbReference>
<dbReference type="AlphaFoldDB" id="A0AA44DCI6"/>
<dbReference type="PROSITE" id="PS00165">
    <property type="entry name" value="DEHYDRATASE_SER_THR"/>
    <property type="match status" value="1"/>
</dbReference>
<organism evidence="14 15">
    <name type="scientific">Streptomyces somaliensis (strain ATCC 33201 / DSM 40738 / JCM 12659 / KCTC 9044 / NCTC 11332 / NRRL B-12077 / IP 733)</name>
    <dbReference type="NCBI Taxonomy" id="1134445"/>
    <lineage>
        <taxon>Bacteria</taxon>
        <taxon>Bacillati</taxon>
        <taxon>Actinomycetota</taxon>
        <taxon>Actinomycetes</taxon>
        <taxon>Kitasatosporales</taxon>
        <taxon>Streptomycetaceae</taxon>
        <taxon>Streptomyces</taxon>
    </lineage>
</organism>
<dbReference type="Proteomes" id="UP000570003">
    <property type="component" value="Unassembled WGS sequence"/>
</dbReference>
<evidence type="ECO:0000256" key="10">
    <source>
        <dbReference type="ARBA" id="ARBA00023239"/>
    </source>
</evidence>
<evidence type="ECO:0000256" key="8">
    <source>
        <dbReference type="ARBA" id="ARBA00022842"/>
    </source>
</evidence>
<dbReference type="GO" id="GO:0000287">
    <property type="term" value="F:magnesium ion binding"/>
    <property type="evidence" value="ECO:0007669"/>
    <property type="project" value="TreeGrafter"/>
</dbReference>
<keyword evidence="8" id="KW-0460">Magnesium</keyword>